<proteinExistence type="predicted"/>
<evidence type="ECO:0000256" key="2">
    <source>
        <dbReference type="ARBA" id="ARBA00012951"/>
    </source>
</evidence>
<evidence type="ECO:0000256" key="7">
    <source>
        <dbReference type="ARBA" id="ARBA00022660"/>
    </source>
</evidence>
<evidence type="ECO:0000256" key="15">
    <source>
        <dbReference type="ARBA" id="ARBA00023136"/>
    </source>
</evidence>
<keyword evidence="10" id="KW-0677">Repeat</keyword>
<dbReference type="EC" id="7.1.1.8" evidence="2"/>
<dbReference type="InterPro" id="IPR050597">
    <property type="entry name" value="Cytochrome_c_Oxidase_Subunit"/>
</dbReference>
<evidence type="ECO:0000256" key="16">
    <source>
        <dbReference type="ARBA" id="ARBA00029351"/>
    </source>
</evidence>
<name>A0ABW1T264_9ACTN</name>
<keyword evidence="12" id="KW-0249">Electron transport</keyword>
<evidence type="ECO:0000256" key="1">
    <source>
        <dbReference type="ARBA" id="ARBA00004651"/>
    </source>
</evidence>
<dbReference type="InterPro" id="IPR009056">
    <property type="entry name" value="Cyt_c-like_dom"/>
</dbReference>
<dbReference type="EMBL" id="JBHSTI010000008">
    <property type="protein sequence ID" value="MFC6238813.1"/>
    <property type="molecule type" value="Genomic_DNA"/>
</dbReference>
<dbReference type="PANTHER" id="PTHR33751:SF13">
    <property type="entry name" value="CYTOCHROME BC1 COMPLEX CYTOCHROME C SUBUNIT"/>
    <property type="match status" value="1"/>
</dbReference>
<dbReference type="Pfam" id="PF13442">
    <property type="entry name" value="Cytochrome_CBB3"/>
    <property type="match status" value="1"/>
</dbReference>
<keyword evidence="15 18" id="KW-0472">Membrane</keyword>
<feature type="transmembrane region" description="Helical" evidence="18">
    <location>
        <begin position="221"/>
        <end position="240"/>
    </location>
</feature>
<evidence type="ECO:0000256" key="13">
    <source>
        <dbReference type="ARBA" id="ARBA00022989"/>
    </source>
</evidence>
<dbReference type="Pfam" id="PF00034">
    <property type="entry name" value="Cytochrom_C"/>
    <property type="match status" value="1"/>
</dbReference>
<evidence type="ECO:0000256" key="6">
    <source>
        <dbReference type="ARBA" id="ARBA00022617"/>
    </source>
</evidence>
<keyword evidence="9 17" id="KW-0479">Metal-binding</keyword>
<evidence type="ECO:0000259" key="19">
    <source>
        <dbReference type="PROSITE" id="PS51007"/>
    </source>
</evidence>
<feature type="domain" description="Cytochrome c" evidence="19">
    <location>
        <begin position="123"/>
        <end position="242"/>
    </location>
</feature>
<keyword evidence="7" id="KW-0679">Respiratory chain</keyword>
<keyword evidence="13 18" id="KW-1133">Transmembrane helix</keyword>
<dbReference type="Gene3D" id="1.10.760.10">
    <property type="entry name" value="Cytochrome c-like domain"/>
    <property type="match status" value="2"/>
</dbReference>
<comment type="catalytic activity">
    <reaction evidence="16">
        <text>a quinol + 2 Fe(III)-[cytochrome c](out) = a quinone + 2 Fe(II)-[cytochrome c](out) + 2 H(+)(out)</text>
        <dbReference type="Rhea" id="RHEA:11484"/>
        <dbReference type="Rhea" id="RHEA-COMP:10350"/>
        <dbReference type="Rhea" id="RHEA-COMP:14399"/>
        <dbReference type="ChEBI" id="CHEBI:15378"/>
        <dbReference type="ChEBI" id="CHEBI:24646"/>
        <dbReference type="ChEBI" id="CHEBI:29033"/>
        <dbReference type="ChEBI" id="CHEBI:29034"/>
        <dbReference type="ChEBI" id="CHEBI:132124"/>
        <dbReference type="EC" id="7.1.1.8"/>
    </reaction>
</comment>
<keyword evidence="11" id="KW-1278">Translocase</keyword>
<dbReference type="Proteomes" id="UP001596138">
    <property type="component" value="Unassembled WGS sequence"/>
</dbReference>
<evidence type="ECO:0000256" key="10">
    <source>
        <dbReference type="ARBA" id="ARBA00022737"/>
    </source>
</evidence>
<evidence type="ECO:0000256" key="8">
    <source>
        <dbReference type="ARBA" id="ARBA00022692"/>
    </source>
</evidence>
<keyword evidence="21" id="KW-1185">Reference proteome</keyword>
<dbReference type="PIRSF" id="PIRSF000007">
    <property type="entry name" value="Ubiq_cycred_cyc"/>
    <property type="match status" value="1"/>
</dbReference>
<evidence type="ECO:0000256" key="12">
    <source>
        <dbReference type="ARBA" id="ARBA00022982"/>
    </source>
</evidence>
<dbReference type="SUPFAM" id="SSF46626">
    <property type="entry name" value="Cytochrome c"/>
    <property type="match status" value="2"/>
</dbReference>
<protein>
    <recommendedName>
        <fullName evidence="3">Cytochrome bc1 complex cytochrome c subunit</fullName>
        <ecNumber evidence="2">7.1.1.8</ecNumber>
    </recommendedName>
</protein>
<feature type="domain" description="Cytochrome c" evidence="19">
    <location>
        <begin position="28"/>
        <end position="107"/>
    </location>
</feature>
<evidence type="ECO:0000256" key="14">
    <source>
        <dbReference type="ARBA" id="ARBA00023004"/>
    </source>
</evidence>
<evidence type="ECO:0000256" key="5">
    <source>
        <dbReference type="ARBA" id="ARBA00022475"/>
    </source>
</evidence>
<dbReference type="PANTHER" id="PTHR33751">
    <property type="entry name" value="CBB3-TYPE CYTOCHROME C OXIDASE SUBUNIT FIXP"/>
    <property type="match status" value="1"/>
</dbReference>
<dbReference type="InterPro" id="IPR036909">
    <property type="entry name" value="Cyt_c-like_dom_sf"/>
</dbReference>
<keyword evidence="14 17" id="KW-0408">Iron</keyword>
<comment type="subcellular location">
    <subcellularLocation>
        <location evidence="1">Cell membrane</location>
        <topology evidence="1">Multi-pass membrane protein</topology>
    </subcellularLocation>
</comment>
<organism evidence="20 21">
    <name type="scientific">Longivirga aurantiaca</name>
    <dbReference type="NCBI Taxonomy" id="1837743"/>
    <lineage>
        <taxon>Bacteria</taxon>
        <taxon>Bacillati</taxon>
        <taxon>Actinomycetota</taxon>
        <taxon>Actinomycetes</taxon>
        <taxon>Sporichthyales</taxon>
        <taxon>Sporichthyaceae</taxon>
        <taxon>Longivirga</taxon>
    </lineage>
</organism>
<keyword evidence="4" id="KW-0813">Transport</keyword>
<evidence type="ECO:0000256" key="18">
    <source>
        <dbReference type="SAM" id="Phobius"/>
    </source>
</evidence>
<accession>A0ABW1T264</accession>
<evidence type="ECO:0000256" key="4">
    <source>
        <dbReference type="ARBA" id="ARBA00022448"/>
    </source>
</evidence>
<evidence type="ECO:0000256" key="3">
    <source>
        <dbReference type="ARBA" id="ARBA00017819"/>
    </source>
</evidence>
<evidence type="ECO:0000313" key="20">
    <source>
        <dbReference type="EMBL" id="MFC6238813.1"/>
    </source>
</evidence>
<dbReference type="RefSeq" id="WP_386768285.1">
    <property type="nucleotide sequence ID" value="NZ_JBHSTI010000008.1"/>
</dbReference>
<keyword evidence="5" id="KW-1003">Cell membrane</keyword>
<dbReference type="PROSITE" id="PS51007">
    <property type="entry name" value="CYTC"/>
    <property type="match status" value="2"/>
</dbReference>
<reference evidence="21" key="1">
    <citation type="journal article" date="2019" name="Int. J. Syst. Evol. Microbiol.">
        <title>The Global Catalogue of Microorganisms (GCM) 10K type strain sequencing project: providing services to taxonomists for standard genome sequencing and annotation.</title>
        <authorList>
            <consortium name="The Broad Institute Genomics Platform"/>
            <consortium name="The Broad Institute Genome Sequencing Center for Infectious Disease"/>
            <person name="Wu L."/>
            <person name="Ma J."/>
        </authorList>
    </citation>
    <scope>NUCLEOTIDE SEQUENCE [LARGE SCALE GENOMIC DNA]</scope>
    <source>
        <strain evidence="21">CGMCC 4.7317</strain>
    </source>
</reference>
<dbReference type="InterPro" id="IPR009152">
    <property type="entry name" value="bc1_cytC-su"/>
</dbReference>
<keyword evidence="8 18" id="KW-0812">Transmembrane</keyword>
<keyword evidence="6 17" id="KW-0349">Heme</keyword>
<evidence type="ECO:0000313" key="21">
    <source>
        <dbReference type="Proteomes" id="UP001596138"/>
    </source>
</evidence>
<evidence type="ECO:0000256" key="9">
    <source>
        <dbReference type="ARBA" id="ARBA00022723"/>
    </source>
</evidence>
<evidence type="ECO:0000256" key="11">
    <source>
        <dbReference type="ARBA" id="ARBA00022967"/>
    </source>
</evidence>
<sequence length="243" mass="24521">MVGLLTTGIGYAAVTGSAEASAPTASQSQVEEGKKLYLEGCATCHGLAAQGATDGPSLIGVGAAAVDFQVSTGRMPLAVPANQAPAKPYSYSAEEVAALAAFVASLAPGPAIPTEADLDTSEASLAEGGELFRTNCAQCHNFAGKGGALSEGKYAPTLMDSDARIIWEAMATGPQSMPNFPDTTMPAEQKQAIIKYIENLQSGDAPGGLALGSFGPVTEGVFIWTAGLGALLAAAVWIGAKVR</sequence>
<comment type="caution">
    <text evidence="20">The sequence shown here is derived from an EMBL/GenBank/DDBJ whole genome shotgun (WGS) entry which is preliminary data.</text>
</comment>
<gene>
    <name evidence="20" type="ORF">ACFQGU_13070</name>
</gene>
<evidence type="ECO:0000256" key="17">
    <source>
        <dbReference type="PROSITE-ProRule" id="PRU00433"/>
    </source>
</evidence>